<keyword evidence="6" id="KW-0814">Transposable element</keyword>
<dbReference type="PANTHER" id="PTHR33217">
    <property type="entry name" value="TRANSPOSASE FOR INSERTION SEQUENCE ELEMENT IS1081"/>
    <property type="match status" value="1"/>
</dbReference>
<dbReference type="PROSITE" id="PS01007">
    <property type="entry name" value="TRANSPOSASE_MUTATOR"/>
    <property type="match status" value="1"/>
</dbReference>
<dbReference type="EMBL" id="BAAAIH010000039">
    <property type="protein sequence ID" value="GAA1287610.1"/>
    <property type="molecule type" value="Genomic_DNA"/>
</dbReference>
<name>A0ABP4HX42_9ACTN</name>
<proteinExistence type="inferred from homology"/>
<comment type="caution">
    <text evidence="7">The sequence shown here is derived from an EMBL/GenBank/DDBJ whole genome shotgun (WGS) entry which is preliminary data.</text>
</comment>
<dbReference type="InterPro" id="IPR001207">
    <property type="entry name" value="Transposase_mutator"/>
</dbReference>
<evidence type="ECO:0000256" key="6">
    <source>
        <dbReference type="RuleBase" id="RU365089"/>
    </source>
</evidence>
<reference evidence="8" key="1">
    <citation type="journal article" date="2019" name="Int. J. Syst. Evol. Microbiol.">
        <title>The Global Catalogue of Microorganisms (GCM) 10K type strain sequencing project: providing services to taxonomists for standard genome sequencing and annotation.</title>
        <authorList>
            <consortium name="The Broad Institute Genomics Platform"/>
            <consortium name="The Broad Institute Genome Sequencing Center for Infectious Disease"/>
            <person name="Wu L."/>
            <person name="Ma J."/>
        </authorList>
    </citation>
    <scope>NUCLEOTIDE SEQUENCE [LARGE SCALE GENOMIC DNA]</scope>
    <source>
        <strain evidence="8">JCM 11448</strain>
    </source>
</reference>
<dbReference type="PANTHER" id="PTHR33217:SF9">
    <property type="entry name" value="MUTATOR FAMILY TRANSPOSASE"/>
    <property type="match status" value="1"/>
</dbReference>
<evidence type="ECO:0000256" key="5">
    <source>
        <dbReference type="ARBA" id="ARBA00023172"/>
    </source>
</evidence>
<keyword evidence="5 6" id="KW-0233">DNA recombination</keyword>
<sequence length="417" mass="45888">MLSVVNADGTTETGSLIDDIVREGARRMLAAALEAEANAYLFELTDQRDERGRRLVVRNGYHQPREVTTAAGVVEVKAPRVNDKRVDEATGERMRFSSKILPPWCRKSPKISEVLPLLYLHGLSSGDFVPALEQFLGSAAGLSPATITRLTTQWQADHTAFSERDLSGSDYVYVWADGIHLRIRLHDAKSCVLVLMGVRADGTKELIAMSGGYRESADSWADLLRDCARRGMRAPVLAVGDGALGFWKALAQVFPEARHQRCWVHKIANVANALPKSAQPGAKKALEDIYNAEDRDHALQAVAAFAKTYGAKFPKAVKKITDDTDELLAFYDFPAEHWIHLRTTNPIESTFATVRLRTKVTRGAGSAAAALAMVFKLVESAQQRWRAVNAPHLVALVRAGARFERGHLVERPEAQAA</sequence>
<keyword evidence="4 6" id="KW-0238">DNA-binding</keyword>
<evidence type="ECO:0000313" key="7">
    <source>
        <dbReference type="EMBL" id="GAA1287610.1"/>
    </source>
</evidence>
<gene>
    <name evidence="7" type="ORF">GCM10009579_58430</name>
</gene>
<evidence type="ECO:0000256" key="2">
    <source>
        <dbReference type="ARBA" id="ARBA00010961"/>
    </source>
</evidence>
<dbReference type="NCBIfam" id="NF033543">
    <property type="entry name" value="transpos_IS256"/>
    <property type="match status" value="1"/>
</dbReference>
<dbReference type="Pfam" id="PF00872">
    <property type="entry name" value="Transposase_mut"/>
    <property type="match status" value="1"/>
</dbReference>
<dbReference type="Proteomes" id="UP001500282">
    <property type="component" value="Unassembled WGS sequence"/>
</dbReference>
<evidence type="ECO:0000256" key="1">
    <source>
        <dbReference type="ARBA" id="ARBA00002190"/>
    </source>
</evidence>
<evidence type="ECO:0000256" key="4">
    <source>
        <dbReference type="ARBA" id="ARBA00023125"/>
    </source>
</evidence>
<keyword evidence="3 6" id="KW-0815">Transposition</keyword>
<comment type="function">
    <text evidence="1 6">Required for the transposition of the insertion element.</text>
</comment>
<keyword evidence="8" id="KW-1185">Reference proteome</keyword>
<organism evidence="7 8">
    <name type="scientific">Streptomyces javensis</name>
    <dbReference type="NCBI Taxonomy" id="114698"/>
    <lineage>
        <taxon>Bacteria</taxon>
        <taxon>Bacillati</taxon>
        <taxon>Actinomycetota</taxon>
        <taxon>Actinomycetes</taxon>
        <taxon>Kitasatosporales</taxon>
        <taxon>Streptomycetaceae</taxon>
        <taxon>Streptomyces</taxon>
        <taxon>Streptomyces violaceusniger group</taxon>
    </lineage>
</organism>
<comment type="similarity">
    <text evidence="2 6">Belongs to the transposase mutator family.</text>
</comment>
<evidence type="ECO:0000313" key="8">
    <source>
        <dbReference type="Proteomes" id="UP001500282"/>
    </source>
</evidence>
<protein>
    <recommendedName>
        <fullName evidence="6">Mutator family transposase</fullName>
    </recommendedName>
</protein>
<evidence type="ECO:0000256" key="3">
    <source>
        <dbReference type="ARBA" id="ARBA00022578"/>
    </source>
</evidence>
<accession>A0ABP4HX42</accession>